<reference evidence="18" key="1">
    <citation type="submission" date="2021-01" db="EMBL/GenBank/DDBJ databases">
        <title>Modified the classification status of verrucomicrobia.</title>
        <authorList>
            <person name="Feng X."/>
        </authorList>
    </citation>
    <scope>NUCLEOTIDE SEQUENCE</scope>
    <source>
        <strain evidence="18">KCTC 13126</strain>
    </source>
</reference>
<evidence type="ECO:0000313" key="19">
    <source>
        <dbReference type="Proteomes" id="UP000617628"/>
    </source>
</evidence>
<evidence type="ECO:0000256" key="15">
    <source>
        <dbReference type="RuleBase" id="RU003651"/>
    </source>
</evidence>
<sequence length="676" mass="74360">MPDNNSNNRRGPAKGGPERFQPKVIIFWVILIALMLIIWQNSSSKIDAEPVSMVEVVRYAEEGRVAGGKISPMPNGGMDWYEVSGTVSEEPIEVLTDVVNGKAFVAKGWISDENYQILQSSGRFNETSPNTFLPQLLAGIIPFLLVIGLLYFLFVRQLRMAGKGAMSFGKSKAKLLTRDKDKVTFANVAGCDEAKEEVSEVIDFLKDPKKFQRMGGKIPKGILMVGPPGTGKTLLAKAVAGEADVPFFSISGSDFVEMFVGVGASRVRDMFEQGRKNAPCLIFVDEIDAVGRQRGAGLGGGNDEREQTLNSLLVEMDGFDTTEGVIIIAATNRPDVLDKALLRPGRFDRQVVVDLPDLKGREEILGVHAKKIRLSDEVDLGALARVTPGFSGADLANLLNEGALTAARKSKDQVERIDIDEARDKISYGRERRRVMDEEDLRSTAYHEAGHALVHKIVKDKHFDLHKVTILPRGRALGMAMYAPTKEILGQTKDQITNYIAVCMAGRLGEEIVTGDYSTGASGDISQATSAARDMVCQYGMSKLGPIAFKENQDQVFLGREINRTQDHSERTAEQIDDAVSEIIHEQFERAKTIITDHKKELIAIAEALLKYETIEGKHVDEILEFGEIRSEVVSSKTELDDKLEAERQEKENAEKAEEKKEDVPPPAVDGTPSIA</sequence>
<organism evidence="18 19">
    <name type="scientific">Pelagicoccus mobilis</name>
    <dbReference type="NCBI Taxonomy" id="415221"/>
    <lineage>
        <taxon>Bacteria</taxon>
        <taxon>Pseudomonadati</taxon>
        <taxon>Verrucomicrobiota</taxon>
        <taxon>Opitutia</taxon>
        <taxon>Puniceicoccales</taxon>
        <taxon>Pelagicoccaceae</taxon>
        <taxon>Pelagicoccus</taxon>
    </lineage>
</organism>
<dbReference type="GO" id="GO:0008270">
    <property type="term" value="F:zinc ion binding"/>
    <property type="evidence" value="ECO:0007669"/>
    <property type="project" value="UniProtKB-UniRule"/>
</dbReference>
<dbReference type="FunFam" id="1.20.58.760:FF:000001">
    <property type="entry name" value="ATP-dependent zinc metalloprotease FtsH"/>
    <property type="match status" value="1"/>
</dbReference>
<dbReference type="Gene3D" id="1.20.58.760">
    <property type="entry name" value="Peptidase M41"/>
    <property type="match status" value="1"/>
</dbReference>
<feature type="active site" evidence="14">
    <location>
        <position position="448"/>
    </location>
</feature>
<keyword evidence="6 14" id="KW-0547">Nucleotide-binding</keyword>
<proteinExistence type="inferred from homology"/>
<comment type="function">
    <text evidence="14">Acts as a processive, ATP-dependent zinc metallopeptidase for both cytoplasmic and membrane proteins. Plays a role in the quality control of integral membrane proteins.</text>
</comment>
<dbReference type="Proteomes" id="UP000617628">
    <property type="component" value="Unassembled WGS sequence"/>
</dbReference>
<dbReference type="Pfam" id="PF01434">
    <property type="entry name" value="Peptidase_M41"/>
    <property type="match status" value="1"/>
</dbReference>
<accession>A0A934VR22</accession>
<dbReference type="RefSeq" id="WP_200355376.1">
    <property type="nucleotide sequence ID" value="NZ_JAENIL010000015.1"/>
</dbReference>
<comment type="cofactor">
    <cofactor evidence="14">
        <name>Zn(2+)</name>
        <dbReference type="ChEBI" id="CHEBI:29105"/>
    </cofactor>
    <text evidence="14">Binds 1 zinc ion per subunit.</text>
</comment>
<keyword evidence="19" id="KW-1185">Reference proteome</keyword>
<dbReference type="SMART" id="SM00382">
    <property type="entry name" value="AAA"/>
    <property type="match status" value="1"/>
</dbReference>
<dbReference type="HAMAP" id="MF_01458">
    <property type="entry name" value="FtsH"/>
    <property type="match status" value="1"/>
</dbReference>
<protein>
    <recommendedName>
        <fullName evidence="14">ATP-dependent zinc metalloprotease FtsH</fullName>
        <ecNumber evidence="14">3.4.24.-</ecNumber>
    </recommendedName>
</protein>
<dbReference type="GO" id="GO:0005886">
    <property type="term" value="C:plasma membrane"/>
    <property type="evidence" value="ECO:0007669"/>
    <property type="project" value="UniProtKB-SubCell"/>
</dbReference>
<dbReference type="SUPFAM" id="SSF140990">
    <property type="entry name" value="FtsH protease domain-like"/>
    <property type="match status" value="1"/>
</dbReference>
<dbReference type="Gene3D" id="1.10.8.60">
    <property type="match status" value="1"/>
</dbReference>
<dbReference type="InterPro" id="IPR003960">
    <property type="entry name" value="ATPase_AAA_CS"/>
</dbReference>
<feature type="compositionally biased region" description="Basic and acidic residues" evidence="16">
    <location>
        <begin position="638"/>
        <end position="664"/>
    </location>
</feature>
<evidence type="ECO:0000256" key="5">
    <source>
        <dbReference type="ARBA" id="ARBA00022723"/>
    </source>
</evidence>
<comment type="similarity">
    <text evidence="13 14">In the central section; belongs to the AAA ATPase family.</text>
</comment>
<keyword evidence="5 14" id="KW-0479">Metal-binding</keyword>
<evidence type="ECO:0000256" key="2">
    <source>
        <dbReference type="ARBA" id="ARBA00010044"/>
    </source>
</evidence>
<evidence type="ECO:0000256" key="1">
    <source>
        <dbReference type="ARBA" id="ARBA00004370"/>
    </source>
</evidence>
<dbReference type="GO" id="GO:0016887">
    <property type="term" value="F:ATP hydrolysis activity"/>
    <property type="evidence" value="ECO:0007669"/>
    <property type="project" value="UniProtKB-UniRule"/>
</dbReference>
<dbReference type="InterPro" id="IPR000642">
    <property type="entry name" value="Peptidase_M41"/>
</dbReference>
<dbReference type="SUPFAM" id="SSF52540">
    <property type="entry name" value="P-loop containing nucleoside triphosphate hydrolases"/>
    <property type="match status" value="1"/>
</dbReference>
<evidence type="ECO:0000256" key="8">
    <source>
        <dbReference type="ARBA" id="ARBA00022833"/>
    </source>
</evidence>
<dbReference type="FunFam" id="1.10.8.60:FF:000001">
    <property type="entry name" value="ATP-dependent zinc metalloprotease FtsH"/>
    <property type="match status" value="1"/>
</dbReference>
<evidence type="ECO:0000256" key="14">
    <source>
        <dbReference type="HAMAP-Rule" id="MF_01458"/>
    </source>
</evidence>
<dbReference type="GO" id="GO:0004176">
    <property type="term" value="F:ATP-dependent peptidase activity"/>
    <property type="evidence" value="ECO:0007669"/>
    <property type="project" value="InterPro"/>
</dbReference>
<gene>
    <name evidence="14 18" type="primary">ftsH</name>
    <name evidence="18" type="ORF">JIN87_09800</name>
</gene>
<keyword evidence="11 14" id="KW-0482">Metalloprotease</keyword>
<evidence type="ECO:0000256" key="7">
    <source>
        <dbReference type="ARBA" id="ARBA00022801"/>
    </source>
</evidence>
<comment type="caution">
    <text evidence="18">The sequence shown here is derived from an EMBL/GenBank/DDBJ whole genome shotgun (WGS) entry which is preliminary data.</text>
</comment>
<evidence type="ECO:0000256" key="6">
    <source>
        <dbReference type="ARBA" id="ARBA00022741"/>
    </source>
</evidence>
<dbReference type="GO" id="GO:0030163">
    <property type="term" value="P:protein catabolic process"/>
    <property type="evidence" value="ECO:0007669"/>
    <property type="project" value="UniProtKB-UniRule"/>
</dbReference>
<feature type="region of interest" description="Disordered" evidence="16">
    <location>
        <begin position="635"/>
        <end position="676"/>
    </location>
</feature>
<dbReference type="GO" id="GO:0005524">
    <property type="term" value="F:ATP binding"/>
    <property type="evidence" value="ECO:0007669"/>
    <property type="project" value="UniProtKB-UniRule"/>
</dbReference>
<dbReference type="InterPro" id="IPR003593">
    <property type="entry name" value="AAA+_ATPase"/>
</dbReference>
<dbReference type="PANTHER" id="PTHR23076">
    <property type="entry name" value="METALLOPROTEASE M41 FTSH"/>
    <property type="match status" value="1"/>
</dbReference>
<dbReference type="EC" id="3.4.24.-" evidence="14"/>
<comment type="subcellular location">
    <subcellularLocation>
        <location evidence="14">Cell membrane</location>
        <topology evidence="14">Multi-pass membrane protein</topology>
        <orientation evidence="14">Cytoplasmic side</orientation>
    </subcellularLocation>
    <subcellularLocation>
        <location evidence="1">Membrane</location>
    </subcellularLocation>
</comment>
<feature type="binding site" evidence="14">
    <location>
        <position position="451"/>
    </location>
    <ligand>
        <name>Zn(2+)</name>
        <dbReference type="ChEBI" id="CHEBI:29105"/>
        <note>catalytic</note>
    </ligand>
</feature>
<dbReference type="AlphaFoldDB" id="A0A934VR22"/>
<dbReference type="InterPro" id="IPR027417">
    <property type="entry name" value="P-loop_NTPase"/>
</dbReference>
<evidence type="ECO:0000256" key="4">
    <source>
        <dbReference type="ARBA" id="ARBA00022692"/>
    </source>
</evidence>
<keyword evidence="14" id="KW-1003">Cell membrane</keyword>
<dbReference type="InterPro" id="IPR003959">
    <property type="entry name" value="ATPase_AAA_core"/>
</dbReference>
<evidence type="ECO:0000256" key="13">
    <source>
        <dbReference type="ARBA" id="ARBA00061570"/>
    </source>
</evidence>
<dbReference type="Pfam" id="PF17862">
    <property type="entry name" value="AAA_lid_3"/>
    <property type="match status" value="1"/>
</dbReference>
<comment type="similarity">
    <text evidence="2 14">In the C-terminal section; belongs to the peptidase M41 family.</text>
</comment>
<name>A0A934VR22_9BACT</name>
<evidence type="ECO:0000313" key="18">
    <source>
        <dbReference type="EMBL" id="MBK1877163.1"/>
    </source>
</evidence>
<comment type="similarity">
    <text evidence="15">Belongs to the AAA ATPase family.</text>
</comment>
<dbReference type="Pfam" id="PF00004">
    <property type="entry name" value="AAA"/>
    <property type="match status" value="1"/>
</dbReference>
<dbReference type="PROSITE" id="PS00674">
    <property type="entry name" value="AAA"/>
    <property type="match status" value="1"/>
</dbReference>
<feature type="transmembrane region" description="Helical" evidence="14">
    <location>
        <begin position="132"/>
        <end position="154"/>
    </location>
</feature>
<keyword evidence="10 14" id="KW-1133">Transmembrane helix</keyword>
<keyword evidence="4 14" id="KW-0812">Transmembrane</keyword>
<keyword evidence="3 14" id="KW-0645">Protease</keyword>
<dbReference type="CDD" id="cd19501">
    <property type="entry name" value="RecA-like_FtsH"/>
    <property type="match status" value="1"/>
</dbReference>
<feature type="binding site" evidence="14">
    <location>
        <position position="524"/>
    </location>
    <ligand>
        <name>Zn(2+)</name>
        <dbReference type="ChEBI" id="CHEBI:29105"/>
        <note>catalytic</note>
    </ligand>
</feature>
<evidence type="ECO:0000259" key="17">
    <source>
        <dbReference type="SMART" id="SM00382"/>
    </source>
</evidence>
<dbReference type="InterPro" id="IPR037219">
    <property type="entry name" value="Peptidase_M41-like"/>
</dbReference>
<dbReference type="Gene3D" id="3.40.50.300">
    <property type="entry name" value="P-loop containing nucleotide triphosphate hydrolases"/>
    <property type="match status" value="1"/>
</dbReference>
<feature type="domain" description="AAA+ ATPase" evidence="17">
    <location>
        <begin position="218"/>
        <end position="357"/>
    </location>
</feature>
<evidence type="ECO:0000256" key="9">
    <source>
        <dbReference type="ARBA" id="ARBA00022840"/>
    </source>
</evidence>
<feature type="transmembrane region" description="Helical" evidence="14">
    <location>
        <begin position="20"/>
        <end position="39"/>
    </location>
</feature>
<feature type="binding site" evidence="14">
    <location>
        <position position="447"/>
    </location>
    <ligand>
        <name>Zn(2+)</name>
        <dbReference type="ChEBI" id="CHEBI:29105"/>
        <note>catalytic</note>
    </ligand>
</feature>
<dbReference type="InterPro" id="IPR041569">
    <property type="entry name" value="AAA_lid_3"/>
</dbReference>
<dbReference type="InterPro" id="IPR005936">
    <property type="entry name" value="FtsH"/>
</dbReference>
<dbReference type="PANTHER" id="PTHR23076:SF97">
    <property type="entry name" value="ATP-DEPENDENT ZINC METALLOPROTEASE YME1L1"/>
    <property type="match status" value="1"/>
</dbReference>
<keyword evidence="12 14" id="KW-0472">Membrane</keyword>
<comment type="subunit">
    <text evidence="14">Homohexamer.</text>
</comment>
<dbReference type="GO" id="GO:0004222">
    <property type="term" value="F:metalloendopeptidase activity"/>
    <property type="evidence" value="ECO:0007669"/>
    <property type="project" value="InterPro"/>
</dbReference>
<dbReference type="EMBL" id="JAENIL010000015">
    <property type="protein sequence ID" value="MBK1877163.1"/>
    <property type="molecule type" value="Genomic_DNA"/>
</dbReference>
<dbReference type="FunFam" id="3.40.50.300:FF:000001">
    <property type="entry name" value="ATP-dependent zinc metalloprotease FtsH"/>
    <property type="match status" value="1"/>
</dbReference>
<keyword evidence="8 14" id="KW-0862">Zinc</keyword>
<evidence type="ECO:0000256" key="16">
    <source>
        <dbReference type="SAM" id="MobiDB-lite"/>
    </source>
</evidence>
<evidence type="ECO:0000256" key="12">
    <source>
        <dbReference type="ARBA" id="ARBA00023136"/>
    </source>
</evidence>
<evidence type="ECO:0000256" key="10">
    <source>
        <dbReference type="ARBA" id="ARBA00022989"/>
    </source>
</evidence>
<evidence type="ECO:0000256" key="11">
    <source>
        <dbReference type="ARBA" id="ARBA00023049"/>
    </source>
</evidence>
<evidence type="ECO:0000256" key="3">
    <source>
        <dbReference type="ARBA" id="ARBA00022670"/>
    </source>
</evidence>
<dbReference type="GO" id="GO:0006508">
    <property type="term" value="P:proteolysis"/>
    <property type="evidence" value="ECO:0007669"/>
    <property type="project" value="UniProtKB-KW"/>
</dbReference>
<keyword evidence="9 14" id="KW-0067">ATP-binding</keyword>
<dbReference type="NCBIfam" id="TIGR01241">
    <property type="entry name" value="FtsH_fam"/>
    <property type="match status" value="1"/>
</dbReference>
<keyword evidence="7 14" id="KW-0378">Hydrolase</keyword>
<feature type="binding site" evidence="14">
    <location>
        <begin position="226"/>
        <end position="233"/>
    </location>
    <ligand>
        <name>ATP</name>
        <dbReference type="ChEBI" id="CHEBI:30616"/>
    </ligand>
</feature>